<name>A0A846QFC4_9BACT</name>
<dbReference type="RefSeq" id="WP_167940036.1">
    <property type="nucleotide sequence ID" value="NZ_JAATJA010000001.1"/>
</dbReference>
<accession>A0A846QFC4</accession>
<proteinExistence type="predicted"/>
<dbReference type="AlphaFoldDB" id="A0A846QFC4"/>
<organism evidence="1 2">
    <name type="scientific">Desulfobaculum xiamenense</name>
    <dbReference type="NCBI Taxonomy" id="995050"/>
    <lineage>
        <taxon>Bacteria</taxon>
        <taxon>Pseudomonadati</taxon>
        <taxon>Thermodesulfobacteriota</taxon>
        <taxon>Desulfovibrionia</taxon>
        <taxon>Desulfovibrionales</taxon>
        <taxon>Desulfovibrionaceae</taxon>
        <taxon>Desulfobaculum</taxon>
    </lineage>
</organism>
<dbReference type="SUPFAM" id="SSF109604">
    <property type="entry name" value="HD-domain/PDEase-like"/>
    <property type="match status" value="1"/>
</dbReference>
<evidence type="ECO:0000313" key="1">
    <source>
        <dbReference type="EMBL" id="NJB66941.1"/>
    </source>
</evidence>
<sequence length="252" mass="28738">MNETLRRMKNEAKILAAKQILPGFYQECSAELHYSNRNFFDHPMILRLQEDVIPFLYDDASHGVVHAKKVAIEAGAIVLCEARGNDMERVRQLALLAQMSGLMHDTCRLEEDHAEKGAEVSGMILGDYPISDHDKELIAFAISDHEAFRERRITDDPEAELLANALYDADKFRWGPDNFSTTLWEMCDYNELSVKEILDLFPAGMEKIREIAETFRTRTGQTFGPEFIELGLALAPAIFRRLKEIEQELLGC</sequence>
<comment type="caution">
    <text evidence="1">The sequence shown here is derived from an EMBL/GenBank/DDBJ whole genome shotgun (WGS) entry which is preliminary data.</text>
</comment>
<gene>
    <name evidence="1" type="ORF">GGQ74_000581</name>
</gene>
<reference evidence="1 2" key="1">
    <citation type="submission" date="2020-03" db="EMBL/GenBank/DDBJ databases">
        <title>Genomic Encyclopedia of Type Strains, Phase IV (KMG-IV): sequencing the most valuable type-strain genomes for metagenomic binning, comparative biology and taxonomic classification.</title>
        <authorList>
            <person name="Goeker M."/>
        </authorList>
    </citation>
    <scope>NUCLEOTIDE SEQUENCE [LARGE SCALE GENOMIC DNA]</scope>
    <source>
        <strain evidence="1 2">DSM 24233</strain>
    </source>
</reference>
<evidence type="ECO:0008006" key="3">
    <source>
        <dbReference type="Google" id="ProtNLM"/>
    </source>
</evidence>
<dbReference type="Proteomes" id="UP000580856">
    <property type="component" value="Unassembled WGS sequence"/>
</dbReference>
<dbReference type="Gene3D" id="1.10.3210.10">
    <property type="entry name" value="Hypothetical protein af1432"/>
    <property type="match status" value="1"/>
</dbReference>
<protein>
    <recommendedName>
        <fullName evidence="3">HD domain-containing protein</fullName>
    </recommendedName>
</protein>
<keyword evidence="2" id="KW-1185">Reference proteome</keyword>
<dbReference type="EMBL" id="JAATJA010000001">
    <property type="protein sequence ID" value="NJB66941.1"/>
    <property type="molecule type" value="Genomic_DNA"/>
</dbReference>
<evidence type="ECO:0000313" key="2">
    <source>
        <dbReference type="Proteomes" id="UP000580856"/>
    </source>
</evidence>